<dbReference type="InterPro" id="IPR008775">
    <property type="entry name" value="Phytyl_CoA_dOase-like"/>
</dbReference>
<gene>
    <name evidence="2" type="ORF">MAR_034989</name>
</gene>
<proteinExistence type="predicted"/>
<evidence type="ECO:0000256" key="1">
    <source>
        <dbReference type="ARBA" id="ARBA00001962"/>
    </source>
</evidence>
<dbReference type="EMBL" id="CP111018">
    <property type="protein sequence ID" value="WAR09913.1"/>
    <property type="molecule type" value="Genomic_DNA"/>
</dbReference>
<protein>
    <submittedName>
        <fullName evidence="2">HTXA-like protein</fullName>
    </submittedName>
</protein>
<dbReference type="Gene3D" id="2.60.120.620">
    <property type="entry name" value="q2cbj1_9rhob like domain"/>
    <property type="match status" value="1"/>
</dbReference>
<organism evidence="2 3">
    <name type="scientific">Mya arenaria</name>
    <name type="common">Soft-shell clam</name>
    <dbReference type="NCBI Taxonomy" id="6604"/>
    <lineage>
        <taxon>Eukaryota</taxon>
        <taxon>Metazoa</taxon>
        <taxon>Spiralia</taxon>
        <taxon>Lophotrochozoa</taxon>
        <taxon>Mollusca</taxon>
        <taxon>Bivalvia</taxon>
        <taxon>Autobranchia</taxon>
        <taxon>Heteroconchia</taxon>
        <taxon>Euheterodonta</taxon>
        <taxon>Imparidentia</taxon>
        <taxon>Neoheterodontei</taxon>
        <taxon>Myida</taxon>
        <taxon>Myoidea</taxon>
        <taxon>Myidae</taxon>
        <taxon>Mya</taxon>
    </lineage>
</organism>
<keyword evidence="3" id="KW-1185">Reference proteome</keyword>
<dbReference type="SUPFAM" id="SSF51197">
    <property type="entry name" value="Clavaminate synthase-like"/>
    <property type="match status" value="1"/>
</dbReference>
<evidence type="ECO:0000313" key="2">
    <source>
        <dbReference type="EMBL" id="WAR09913.1"/>
    </source>
</evidence>
<comment type="cofactor">
    <cofactor evidence="1">
        <name>Fe cation</name>
        <dbReference type="ChEBI" id="CHEBI:24875"/>
    </cofactor>
</comment>
<dbReference type="Pfam" id="PF05721">
    <property type="entry name" value="PhyH"/>
    <property type="match status" value="1"/>
</dbReference>
<dbReference type="PANTHER" id="PTHR20883:SF48">
    <property type="entry name" value="ECTOINE DIOXYGENASE"/>
    <property type="match status" value="1"/>
</dbReference>
<dbReference type="Proteomes" id="UP001164746">
    <property type="component" value="Chromosome 7"/>
</dbReference>
<reference evidence="2" key="1">
    <citation type="submission" date="2022-11" db="EMBL/GenBank/DDBJ databases">
        <title>Centuries of genome instability and evolution in soft-shell clam transmissible cancer (bioRxiv).</title>
        <authorList>
            <person name="Hart S.F.M."/>
            <person name="Yonemitsu M.A."/>
            <person name="Giersch R.M."/>
            <person name="Beal B.F."/>
            <person name="Arriagada G."/>
            <person name="Davis B.W."/>
            <person name="Ostrander E.A."/>
            <person name="Goff S.P."/>
            <person name="Metzger M.J."/>
        </authorList>
    </citation>
    <scope>NUCLEOTIDE SEQUENCE</scope>
    <source>
        <strain evidence="2">MELC-2E11</strain>
        <tissue evidence="2">Siphon/mantle</tissue>
    </source>
</reference>
<sequence>MDRNIREQFMKDGYLVGLDMLTEEEVEFFYRSFLAYEERMGGHVKGEYRFKTHLLLPWMHQLVTHPKILDIVTQIFGPDILCWSTDLFPKEPGTGKVCAWHQDATYVGMDPPDALTVWVALTTSDSANGCGQLEHNKTYDEKSMLLFGQEIPVEVDESTVHEAVLKPGQASVHHIMTVHASGPNTSTGRRIGIAIRYCGAYIKQNDGIGDSAMLVAGKDHGTFPLESVPCREFGPDEVEAHRKAVGAVGPEDLIAVK</sequence>
<name>A0ABY7EIU5_MYAAR</name>
<dbReference type="PANTHER" id="PTHR20883">
    <property type="entry name" value="PHYTANOYL-COA DIOXYGENASE DOMAIN CONTAINING 1"/>
    <property type="match status" value="1"/>
</dbReference>
<accession>A0ABY7EIU5</accession>
<evidence type="ECO:0000313" key="3">
    <source>
        <dbReference type="Proteomes" id="UP001164746"/>
    </source>
</evidence>